<evidence type="ECO:0000256" key="6">
    <source>
        <dbReference type="ARBA" id="ARBA00022857"/>
    </source>
</evidence>
<dbReference type="PANTHER" id="PTHR21708">
    <property type="entry name" value="PROBABLE 2-DEHYDROPANTOATE 2-REDUCTASE"/>
    <property type="match status" value="1"/>
</dbReference>
<dbReference type="InterPro" id="IPR003710">
    <property type="entry name" value="ApbA"/>
</dbReference>
<dbReference type="OrthoDB" id="9796561at2"/>
<feature type="domain" description="Ketopantoate reductase N-terminal" evidence="11">
    <location>
        <begin position="3"/>
        <end position="152"/>
    </location>
</feature>
<organism evidence="13 14">
    <name type="scientific">Prolixibacter bellariivorans</name>
    <dbReference type="NCBI Taxonomy" id="314319"/>
    <lineage>
        <taxon>Bacteria</taxon>
        <taxon>Pseudomonadati</taxon>
        <taxon>Bacteroidota</taxon>
        <taxon>Bacteroidia</taxon>
        <taxon>Marinilabiliales</taxon>
        <taxon>Prolixibacteraceae</taxon>
        <taxon>Prolixibacter</taxon>
    </lineage>
</organism>
<dbReference type="SUPFAM" id="SSF48179">
    <property type="entry name" value="6-phosphogluconate dehydrogenase C-terminal domain-like"/>
    <property type="match status" value="1"/>
</dbReference>
<evidence type="ECO:0000313" key="13">
    <source>
        <dbReference type="EMBL" id="GET31603.1"/>
    </source>
</evidence>
<keyword evidence="14" id="KW-1185">Reference proteome</keyword>
<feature type="domain" description="Ketopantoate reductase C-terminal" evidence="12">
    <location>
        <begin position="178"/>
        <end position="297"/>
    </location>
</feature>
<dbReference type="GO" id="GO:0015940">
    <property type="term" value="P:pantothenate biosynthetic process"/>
    <property type="evidence" value="ECO:0007669"/>
    <property type="project" value="UniProtKB-UniPathway"/>
</dbReference>
<evidence type="ECO:0000256" key="3">
    <source>
        <dbReference type="ARBA" id="ARBA00007870"/>
    </source>
</evidence>
<dbReference type="InterPro" id="IPR008927">
    <property type="entry name" value="6-PGluconate_DH-like_C_sf"/>
</dbReference>
<comment type="similarity">
    <text evidence="3 10">Belongs to the ketopantoate reductase family.</text>
</comment>
<reference evidence="13 14" key="1">
    <citation type="submission" date="2019-10" db="EMBL/GenBank/DDBJ databases">
        <title>Prolixibacter strains distinguished by the presence of nitrate reductase genes were adept at nitrate-dependent anaerobic corrosion of metallic iron and carbon steel.</title>
        <authorList>
            <person name="Iino T."/>
            <person name="Shono N."/>
            <person name="Ito K."/>
            <person name="Nakamura R."/>
            <person name="Sueoka K."/>
            <person name="Harayama S."/>
            <person name="Ohkuma M."/>
        </authorList>
    </citation>
    <scope>NUCLEOTIDE SEQUENCE [LARGE SCALE GENOMIC DNA]</scope>
    <source>
        <strain evidence="13 14">JCM 13498</strain>
    </source>
</reference>
<evidence type="ECO:0000313" key="14">
    <source>
        <dbReference type="Proteomes" id="UP000391834"/>
    </source>
</evidence>
<dbReference type="Pfam" id="PF08546">
    <property type="entry name" value="ApbA_C"/>
    <property type="match status" value="1"/>
</dbReference>
<dbReference type="GO" id="GO:0005737">
    <property type="term" value="C:cytoplasm"/>
    <property type="evidence" value="ECO:0007669"/>
    <property type="project" value="TreeGrafter"/>
</dbReference>
<evidence type="ECO:0000259" key="12">
    <source>
        <dbReference type="Pfam" id="PF08546"/>
    </source>
</evidence>
<dbReference type="SUPFAM" id="SSF51735">
    <property type="entry name" value="NAD(P)-binding Rossmann-fold domains"/>
    <property type="match status" value="1"/>
</dbReference>
<comment type="function">
    <text evidence="1 10">Catalyzes the NADPH-dependent reduction of ketopantoate into pantoic acid.</text>
</comment>
<dbReference type="NCBIfam" id="TIGR00745">
    <property type="entry name" value="apbA_panE"/>
    <property type="match status" value="1"/>
</dbReference>
<dbReference type="InterPro" id="IPR013328">
    <property type="entry name" value="6PGD_dom2"/>
</dbReference>
<dbReference type="InterPro" id="IPR051402">
    <property type="entry name" value="KPR-Related"/>
</dbReference>
<keyword evidence="7 10" id="KW-0560">Oxidoreductase</keyword>
<dbReference type="InterPro" id="IPR036291">
    <property type="entry name" value="NAD(P)-bd_dom_sf"/>
</dbReference>
<dbReference type="FunFam" id="3.40.50.720:FF:000307">
    <property type="entry name" value="2-dehydropantoate 2-reductase"/>
    <property type="match status" value="1"/>
</dbReference>
<comment type="catalytic activity">
    <reaction evidence="9 10">
        <text>(R)-pantoate + NADP(+) = 2-dehydropantoate + NADPH + H(+)</text>
        <dbReference type="Rhea" id="RHEA:16233"/>
        <dbReference type="ChEBI" id="CHEBI:11561"/>
        <dbReference type="ChEBI" id="CHEBI:15378"/>
        <dbReference type="ChEBI" id="CHEBI:15980"/>
        <dbReference type="ChEBI" id="CHEBI:57783"/>
        <dbReference type="ChEBI" id="CHEBI:58349"/>
        <dbReference type="EC" id="1.1.1.169"/>
    </reaction>
</comment>
<dbReference type="GO" id="GO:0008677">
    <property type="term" value="F:2-dehydropantoate 2-reductase activity"/>
    <property type="evidence" value="ECO:0007669"/>
    <property type="project" value="UniProtKB-EC"/>
</dbReference>
<evidence type="ECO:0000256" key="5">
    <source>
        <dbReference type="ARBA" id="ARBA00019465"/>
    </source>
</evidence>
<proteinExistence type="inferred from homology"/>
<evidence type="ECO:0000256" key="4">
    <source>
        <dbReference type="ARBA" id="ARBA00013014"/>
    </source>
</evidence>
<evidence type="ECO:0000256" key="1">
    <source>
        <dbReference type="ARBA" id="ARBA00002919"/>
    </source>
</evidence>
<dbReference type="Gene3D" id="3.40.50.720">
    <property type="entry name" value="NAD(P)-binding Rossmann-like Domain"/>
    <property type="match status" value="1"/>
</dbReference>
<dbReference type="FunFam" id="1.10.1040.10:FF:000017">
    <property type="entry name" value="2-dehydropantoate 2-reductase"/>
    <property type="match status" value="1"/>
</dbReference>
<protein>
    <recommendedName>
        <fullName evidence="5 10">2-dehydropantoate 2-reductase</fullName>
        <ecNumber evidence="4 10">1.1.1.169</ecNumber>
    </recommendedName>
    <alternativeName>
        <fullName evidence="8 10">Ketopantoate reductase</fullName>
    </alternativeName>
</protein>
<dbReference type="UniPathway" id="UPA00028">
    <property type="reaction ID" value="UER00004"/>
</dbReference>
<dbReference type="InterPro" id="IPR013332">
    <property type="entry name" value="KPR_N"/>
</dbReference>
<comment type="caution">
    <text evidence="13">The sequence shown here is derived from an EMBL/GenBank/DDBJ whole genome shotgun (WGS) entry which is preliminary data.</text>
</comment>
<gene>
    <name evidence="13" type="ORF">PbJCM13498_04660</name>
</gene>
<evidence type="ECO:0000259" key="11">
    <source>
        <dbReference type="Pfam" id="PF02558"/>
    </source>
</evidence>
<dbReference type="RefSeq" id="WP_025863779.1">
    <property type="nucleotide sequence ID" value="NZ_BLAX01000001.1"/>
</dbReference>
<keyword evidence="6 10" id="KW-0521">NADP</keyword>
<sequence length="307" mass="33454">MKIAIIGAGGVGGYFGGRLAQAGNEVTFLARGAHLKAMQANGLTVKSVLGDFHLENVQATDDIETIGKVDLIIVGLKAWQVKDMAAQLNHLIGEKTIILPLQNGLLTYDELRETVGPKPVICGLCKIISKVEAHGVINHFAHTPEIVFGEADNTKTERVQQLQTILEKAGIQATLAENIQKELWKKFIFICVSGLMAITNTNYGELRSIPETRKLMIDLLNEIVTLAREAGIPFSEDFVEKNISFIDSLAPGSTTSLARDIWAGNPSELEYQNGTVVKLANEFNVDVPVNQFVYSCLVPAELKARKG</sequence>
<dbReference type="PANTHER" id="PTHR21708:SF26">
    <property type="entry name" value="2-DEHYDROPANTOATE 2-REDUCTASE"/>
    <property type="match status" value="1"/>
</dbReference>
<evidence type="ECO:0000256" key="2">
    <source>
        <dbReference type="ARBA" id="ARBA00004994"/>
    </source>
</evidence>
<name>A0A5M4AVB6_9BACT</name>
<dbReference type="AlphaFoldDB" id="A0A5M4AVB6"/>
<evidence type="ECO:0000256" key="7">
    <source>
        <dbReference type="ARBA" id="ARBA00023002"/>
    </source>
</evidence>
<keyword evidence="10" id="KW-0566">Pantothenate biosynthesis</keyword>
<evidence type="ECO:0000256" key="10">
    <source>
        <dbReference type="RuleBase" id="RU362068"/>
    </source>
</evidence>
<dbReference type="Pfam" id="PF02558">
    <property type="entry name" value="ApbA"/>
    <property type="match status" value="1"/>
</dbReference>
<dbReference type="InterPro" id="IPR013752">
    <property type="entry name" value="KPA_reductase"/>
</dbReference>
<evidence type="ECO:0000256" key="9">
    <source>
        <dbReference type="ARBA" id="ARBA00048793"/>
    </source>
</evidence>
<dbReference type="Gene3D" id="1.10.1040.10">
    <property type="entry name" value="N-(1-d-carboxylethyl)-l-norvaline Dehydrogenase, domain 2"/>
    <property type="match status" value="1"/>
</dbReference>
<dbReference type="EC" id="1.1.1.169" evidence="4 10"/>
<dbReference type="Proteomes" id="UP000391834">
    <property type="component" value="Unassembled WGS sequence"/>
</dbReference>
<comment type="pathway">
    <text evidence="2 10">Cofactor biosynthesis; (R)-pantothenate biosynthesis; (R)-pantoate from 3-methyl-2-oxobutanoate: step 2/2.</text>
</comment>
<dbReference type="EMBL" id="BLAX01000001">
    <property type="protein sequence ID" value="GET31603.1"/>
    <property type="molecule type" value="Genomic_DNA"/>
</dbReference>
<evidence type="ECO:0000256" key="8">
    <source>
        <dbReference type="ARBA" id="ARBA00032024"/>
    </source>
</evidence>
<accession>A0A5M4AVB6</accession>